<dbReference type="Gene3D" id="1.10.287.950">
    <property type="entry name" value="Methyl-accepting chemotaxis protein"/>
    <property type="match status" value="1"/>
</dbReference>
<evidence type="ECO:0000259" key="4">
    <source>
        <dbReference type="PROSITE" id="PS50111"/>
    </source>
</evidence>
<sequence length="281" mass="29490">MITNCLHVSITAIAQGTELQANSVSFSNQIVKHISTDTERIAGKACELSEIAQDVSQKADLGKQAVEQAVEQMKQIEQESKAAQAAIEELAKDSQEISKIINLITSIAGQTNLLALNAAIEAARAGEQGKGVAVVADEVRKLAEGSSQAAQQIGVLIQRNQMSMQLVVASTQTGADGIKEGMIVVGSAGETFKGIVGAILQLTEQMKAISESLSQMMMESRTLAANIQGIDKVSEETVAESQTVSAATEEQSASMEEITASSESLAKLAGKLQEAVAGFRI</sequence>
<evidence type="ECO:0000256" key="2">
    <source>
        <dbReference type="PROSITE-ProRule" id="PRU00284"/>
    </source>
</evidence>
<dbReference type="RefSeq" id="WP_004097221.1">
    <property type="nucleotide sequence ID" value="NZ_AFGF01000152.1"/>
</dbReference>
<dbReference type="GO" id="GO:0016020">
    <property type="term" value="C:membrane"/>
    <property type="evidence" value="ECO:0007669"/>
    <property type="project" value="InterPro"/>
</dbReference>
<protein>
    <recommendedName>
        <fullName evidence="4">Methyl-accepting transducer domain-containing protein</fullName>
    </recommendedName>
</protein>
<evidence type="ECO:0000256" key="3">
    <source>
        <dbReference type="SAM" id="Coils"/>
    </source>
</evidence>
<feature type="coiled-coil region" evidence="3">
    <location>
        <begin position="59"/>
        <end position="96"/>
    </location>
</feature>
<dbReference type="PANTHER" id="PTHR32089:SF114">
    <property type="entry name" value="METHYL-ACCEPTING CHEMOTAXIS PROTEIN MCPB"/>
    <property type="match status" value="1"/>
</dbReference>
<dbReference type="GO" id="GO:0007165">
    <property type="term" value="P:signal transduction"/>
    <property type="evidence" value="ECO:0007669"/>
    <property type="project" value="UniProtKB-KW"/>
</dbReference>
<dbReference type="Pfam" id="PF00015">
    <property type="entry name" value="MCPsignal"/>
    <property type="match status" value="1"/>
</dbReference>
<dbReference type="eggNOG" id="COG0840">
    <property type="taxonomic scope" value="Bacteria"/>
</dbReference>
<proteinExistence type="predicted"/>
<keyword evidence="1 2" id="KW-0807">Transducer</keyword>
<comment type="caution">
    <text evidence="5">The sequence shown here is derived from an EMBL/GenBank/DDBJ whole genome shotgun (WGS) entry which is preliminary data.</text>
</comment>
<accession>F7NLW2</accession>
<dbReference type="AlphaFoldDB" id="F7NLW2"/>
<keyword evidence="3" id="KW-0175">Coiled coil</keyword>
<dbReference type="Proteomes" id="UP000003240">
    <property type="component" value="Unassembled WGS sequence"/>
</dbReference>
<dbReference type="PANTHER" id="PTHR32089">
    <property type="entry name" value="METHYL-ACCEPTING CHEMOTAXIS PROTEIN MCPB"/>
    <property type="match status" value="1"/>
</dbReference>
<feature type="domain" description="Methyl-accepting transducer" evidence="4">
    <location>
        <begin position="1"/>
        <end position="266"/>
    </location>
</feature>
<dbReference type="SMART" id="SM00283">
    <property type="entry name" value="MA"/>
    <property type="match status" value="1"/>
</dbReference>
<dbReference type="STRING" id="1009370.ALO_15432"/>
<dbReference type="InterPro" id="IPR004089">
    <property type="entry name" value="MCPsignal_dom"/>
</dbReference>
<dbReference type="PROSITE" id="PS50111">
    <property type="entry name" value="CHEMOTAXIS_TRANSDUC_2"/>
    <property type="match status" value="1"/>
</dbReference>
<dbReference type="SUPFAM" id="SSF58104">
    <property type="entry name" value="Methyl-accepting chemotaxis protein (MCP) signaling domain"/>
    <property type="match status" value="1"/>
</dbReference>
<gene>
    <name evidence="5" type="ORF">ALO_15432</name>
</gene>
<keyword evidence="6" id="KW-1185">Reference proteome</keyword>
<reference evidence="5 6" key="1">
    <citation type="journal article" date="2011" name="EMBO J.">
        <title>Structural diversity of bacterial flagellar motors.</title>
        <authorList>
            <person name="Chen S."/>
            <person name="Beeby M."/>
            <person name="Murphy G.E."/>
            <person name="Leadbetter J.R."/>
            <person name="Hendrixson D.R."/>
            <person name="Briegel A."/>
            <person name="Li Z."/>
            <person name="Shi J."/>
            <person name="Tocheva E.I."/>
            <person name="Muller A."/>
            <person name="Dobro M.J."/>
            <person name="Jensen G.J."/>
        </authorList>
    </citation>
    <scope>NUCLEOTIDE SEQUENCE [LARGE SCALE GENOMIC DNA]</scope>
    <source>
        <strain evidence="5 6">DSM 6540</strain>
    </source>
</reference>
<name>F7NLW2_9FIRM</name>
<evidence type="ECO:0000256" key="1">
    <source>
        <dbReference type="ARBA" id="ARBA00023224"/>
    </source>
</evidence>
<dbReference type="EMBL" id="AFGF01000152">
    <property type="protein sequence ID" value="EGO62972.1"/>
    <property type="molecule type" value="Genomic_DNA"/>
</dbReference>
<evidence type="ECO:0000313" key="5">
    <source>
        <dbReference type="EMBL" id="EGO62972.1"/>
    </source>
</evidence>
<evidence type="ECO:0000313" key="6">
    <source>
        <dbReference type="Proteomes" id="UP000003240"/>
    </source>
</evidence>
<organism evidence="5 6">
    <name type="scientific">Acetonema longum DSM 6540</name>
    <dbReference type="NCBI Taxonomy" id="1009370"/>
    <lineage>
        <taxon>Bacteria</taxon>
        <taxon>Bacillati</taxon>
        <taxon>Bacillota</taxon>
        <taxon>Negativicutes</taxon>
        <taxon>Acetonemataceae</taxon>
        <taxon>Acetonema</taxon>
    </lineage>
</organism>